<feature type="transmembrane region" description="Helical" evidence="2">
    <location>
        <begin position="104"/>
        <end position="128"/>
    </location>
</feature>
<accession>A0AAN6LPX7</accession>
<reference evidence="3 4" key="1">
    <citation type="submission" date="2021-02" db="EMBL/GenBank/DDBJ databases">
        <title>Genome assembly of Pseudopithomyces chartarum.</title>
        <authorList>
            <person name="Jauregui R."/>
            <person name="Singh J."/>
            <person name="Voisey C."/>
        </authorList>
    </citation>
    <scope>NUCLEOTIDE SEQUENCE [LARGE SCALE GENOMIC DNA]</scope>
    <source>
        <strain evidence="3 4">AGR01</strain>
    </source>
</reference>
<evidence type="ECO:0000256" key="2">
    <source>
        <dbReference type="SAM" id="Phobius"/>
    </source>
</evidence>
<feature type="region of interest" description="Disordered" evidence="1">
    <location>
        <begin position="340"/>
        <end position="363"/>
    </location>
</feature>
<sequence length="463" mass="51937">MGRWQPYLYDATPSERDAFNPKAVTIASRLPPSSPTKTPDGPLINFNRHPDSYLVLPYGRTDAKPMNPRVKLIIKVPGVDITVALYAIYHLLRNAKSRPPASSASYHFFALITDAGFVPFYVFTALLAKRNLNEEAGTEGRWRTFFPTDEETDRVLLTAWLTATTVAGLHLASIVLDLYLVYVFRKIARLPPDMNPLEENLTSRRKTKHKHKNSSISAIQPLTGENKRFSAQTVTTLNTDYRNSQSAPLIAEKGSPSQGHKSMAFMHTRTNSDVTYSPHTPNTANQPREKFATYDQCNSVRQSRVDINHRDDLLRRADNSEESLAERKAFLAQQAIKRSSRPSSFVTSSSKQDFYTPPSTAKQQEITGDIALQSNRDILQSDNWFVHGEPDFDEQAVFTEPKAPLFKLKNHAYGAVSPYDDSADDEGHHAPMVPQPLRMNPPTPPPTTTLQDVKPKKTPPPLL</sequence>
<feature type="region of interest" description="Disordered" evidence="1">
    <location>
        <begin position="415"/>
        <end position="463"/>
    </location>
</feature>
<dbReference type="Proteomes" id="UP001280581">
    <property type="component" value="Unassembled WGS sequence"/>
</dbReference>
<protein>
    <submittedName>
        <fullName evidence="3">Uncharacterized protein</fullName>
    </submittedName>
</protein>
<keyword evidence="2" id="KW-0472">Membrane</keyword>
<dbReference type="EMBL" id="WVTA01000016">
    <property type="protein sequence ID" value="KAK3201281.1"/>
    <property type="molecule type" value="Genomic_DNA"/>
</dbReference>
<name>A0AAN6LPX7_9PLEO</name>
<organism evidence="3 4">
    <name type="scientific">Pseudopithomyces chartarum</name>
    <dbReference type="NCBI Taxonomy" id="1892770"/>
    <lineage>
        <taxon>Eukaryota</taxon>
        <taxon>Fungi</taxon>
        <taxon>Dikarya</taxon>
        <taxon>Ascomycota</taxon>
        <taxon>Pezizomycotina</taxon>
        <taxon>Dothideomycetes</taxon>
        <taxon>Pleosporomycetidae</taxon>
        <taxon>Pleosporales</taxon>
        <taxon>Massarineae</taxon>
        <taxon>Didymosphaeriaceae</taxon>
        <taxon>Pseudopithomyces</taxon>
    </lineage>
</organism>
<keyword evidence="2" id="KW-1133">Transmembrane helix</keyword>
<feature type="compositionally biased region" description="Polar residues" evidence="1">
    <location>
        <begin position="351"/>
        <end position="363"/>
    </location>
</feature>
<gene>
    <name evidence="3" type="ORF">GRF29_185g468120</name>
</gene>
<evidence type="ECO:0000313" key="3">
    <source>
        <dbReference type="EMBL" id="KAK3201281.1"/>
    </source>
</evidence>
<evidence type="ECO:0000256" key="1">
    <source>
        <dbReference type="SAM" id="MobiDB-lite"/>
    </source>
</evidence>
<feature type="transmembrane region" description="Helical" evidence="2">
    <location>
        <begin position="72"/>
        <end position="92"/>
    </location>
</feature>
<feature type="transmembrane region" description="Helical" evidence="2">
    <location>
        <begin position="159"/>
        <end position="184"/>
    </location>
</feature>
<evidence type="ECO:0000313" key="4">
    <source>
        <dbReference type="Proteomes" id="UP001280581"/>
    </source>
</evidence>
<keyword evidence="4" id="KW-1185">Reference proteome</keyword>
<feature type="compositionally biased region" description="Low complexity" evidence="1">
    <location>
        <begin position="341"/>
        <end position="350"/>
    </location>
</feature>
<dbReference type="AlphaFoldDB" id="A0AAN6LPX7"/>
<comment type="caution">
    <text evidence="3">The sequence shown here is derived from an EMBL/GenBank/DDBJ whole genome shotgun (WGS) entry which is preliminary data.</text>
</comment>
<keyword evidence="2" id="KW-0812">Transmembrane</keyword>
<proteinExistence type="predicted"/>